<proteinExistence type="inferred from homology"/>
<dbReference type="PANTHER" id="PTHR30502:SF0">
    <property type="entry name" value="PHOSPHOENOLPYRUVATE CARBOXYLASE FAMILY PROTEIN"/>
    <property type="match status" value="1"/>
</dbReference>
<dbReference type="InterPro" id="IPR050251">
    <property type="entry name" value="HpcH-HpaI_aldolase"/>
</dbReference>
<comment type="similarity">
    <text evidence="1">Belongs to the HpcH/HpaI aldolase family.</text>
</comment>
<dbReference type="Gene3D" id="3.20.20.60">
    <property type="entry name" value="Phosphoenolpyruvate-binding domains"/>
    <property type="match status" value="1"/>
</dbReference>
<evidence type="ECO:0000256" key="3">
    <source>
        <dbReference type="ARBA" id="ARBA00023239"/>
    </source>
</evidence>
<dbReference type="RefSeq" id="WP_283741575.1">
    <property type="nucleotide sequence ID" value="NZ_JASJEV010000010.1"/>
</dbReference>
<dbReference type="GO" id="GO:0016829">
    <property type="term" value="F:lyase activity"/>
    <property type="evidence" value="ECO:0007669"/>
    <property type="project" value="UniProtKB-KW"/>
</dbReference>
<name>A0ABT7AL75_9HYPH</name>
<reference evidence="5 6" key="1">
    <citation type="submission" date="2023-05" db="EMBL/GenBank/DDBJ databases">
        <title>Chelatococcus sp. nov., a moderately thermophilic bacterium isolated from hot spring microbial mat.</title>
        <authorList>
            <person name="Hu C.-J."/>
            <person name="Li W.-J."/>
        </authorList>
    </citation>
    <scope>NUCLEOTIDE SEQUENCE [LARGE SCALE GENOMIC DNA]</scope>
    <source>
        <strain evidence="5 6">SYSU G07232</strain>
    </source>
</reference>
<evidence type="ECO:0000313" key="5">
    <source>
        <dbReference type="EMBL" id="MDJ1159579.1"/>
    </source>
</evidence>
<keyword evidence="2" id="KW-0479">Metal-binding</keyword>
<dbReference type="SUPFAM" id="SSF51621">
    <property type="entry name" value="Phosphoenolpyruvate/pyruvate domain"/>
    <property type="match status" value="1"/>
</dbReference>
<dbReference type="InterPro" id="IPR005000">
    <property type="entry name" value="Aldolase/citrate-lyase_domain"/>
</dbReference>
<feature type="domain" description="HpcH/HpaI aldolase/citrate lyase" evidence="4">
    <location>
        <begin position="21"/>
        <end position="243"/>
    </location>
</feature>
<evidence type="ECO:0000256" key="1">
    <source>
        <dbReference type="ARBA" id="ARBA00005568"/>
    </source>
</evidence>
<evidence type="ECO:0000259" key="4">
    <source>
        <dbReference type="Pfam" id="PF03328"/>
    </source>
</evidence>
<dbReference type="InterPro" id="IPR015813">
    <property type="entry name" value="Pyrv/PenolPyrv_kinase-like_dom"/>
</dbReference>
<organism evidence="5 6">
    <name type="scientific">Chelatococcus albus</name>
    <dbReference type="NCBI Taxonomy" id="3047466"/>
    <lineage>
        <taxon>Bacteria</taxon>
        <taxon>Pseudomonadati</taxon>
        <taxon>Pseudomonadota</taxon>
        <taxon>Alphaproteobacteria</taxon>
        <taxon>Hyphomicrobiales</taxon>
        <taxon>Chelatococcaceae</taxon>
        <taxon>Chelatococcus</taxon>
    </lineage>
</organism>
<dbReference type="EMBL" id="JASJEV010000010">
    <property type="protein sequence ID" value="MDJ1159579.1"/>
    <property type="molecule type" value="Genomic_DNA"/>
</dbReference>
<dbReference type="InterPro" id="IPR040442">
    <property type="entry name" value="Pyrv_kinase-like_dom_sf"/>
</dbReference>
<protein>
    <submittedName>
        <fullName evidence="5">Aldolase/citrate lyase family protein</fullName>
    </submittedName>
</protein>
<evidence type="ECO:0000313" key="6">
    <source>
        <dbReference type="Proteomes" id="UP001321492"/>
    </source>
</evidence>
<accession>A0ABT7AL75</accession>
<comment type="caution">
    <text evidence="5">The sequence shown here is derived from an EMBL/GenBank/DDBJ whole genome shotgun (WGS) entry which is preliminary data.</text>
</comment>
<dbReference type="Proteomes" id="UP001321492">
    <property type="component" value="Unassembled WGS sequence"/>
</dbReference>
<gene>
    <name evidence="5" type="ORF">QNA08_15190</name>
</gene>
<dbReference type="PANTHER" id="PTHR30502">
    <property type="entry name" value="2-KETO-3-DEOXY-L-RHAMNONATE ALDOLASE"/>
    <property type="match status" value="1"/>
</dbReference>
<keyword evidence="3 5" id="KW-0456">Lyase</keyword>
<dbReference type="Pfam" id="PF03328">
    <property type="entry name" value="HpcH_HpaI"/>
    <property type="match status" value="1"/>
</dbReference>
<sequence>MSDVINLPARLAAPGTAFTAWIGIPDPIVAATLARESFDAVTLDMQHSAMDFQGVVRAIPAVAAAGKPAIARIPVGEFQTASRLLDAGAAAIIAPMINSVADARAFASFMKFPPIGERSWGPHGALAISGLAPQAYFAEANARSLAIAMIETRAALAVVDDILAVSGIDGVFVGPSDLSIALSDGAALDPGSKGVDEAIDHVLARARARGKFICVYANDPGHAAHLARKGVDLVAAASDAALLRLAAKQALATARGEAV</sequence>
<keyword evidence="6" id="KW-1185">Reference proteome</keyword>
<evidence type="ECO:0000256" key="2">
    <source>
        <dbReference type="ARBA" id="ARBA00022723"/>
    </source>
</evidence>